<evidence type="ECO:0000313" key="11">
    <source>
        <dbReference type="Proteomes" id="UP000746747"/>
    </source>
</evidence>
<keyword evidence="3" id="KW-0690">Ribosome biogenesis</keyword>
<dbReference type="SMART" id="SM00355">
    <property type="entry name" value="ZnF_C2H2"/>
    <property type="match status" value="4"/>
</dbReference>
<evidence type="ECO:0000256" key="2">
    <source>
        <dbReference type="ARBA" id="ARBA00022490"/>
    </source>
</evidence>
<sequence>MDASNGLTCLCCQAMFENGNLQREHYKTDWHRYNLKRKITGFPTVTEEQFKQKVIAYRKETAAERNAETKMIICECCNKQFQSTNTYDNHLNSRKHKESETRSFKGDAMKRTKKVAVTEKQMNDLHYNHFSRVNIQENDGNDDDSDGWITDGGTEDENFDESEIIPETICLFCNYDSEDAEANLIHMSISHGFFLPDAEFCTDVCGMLYYLGLKVGGDNRCLVCNERKRFYSLDACQKHMRDKGHCRVACGVEEMIEFEEFYDYSSMYPEGEDISDKSYPIILTDDGYTLTLPSGAKIGHRSLLRYYKQRLKSVECESKSDRQKKEALKKAVLGQYKKLGWTGTSGTLTMQRAKDVRYMKINSKNWVKLGLNNSRLFKSRGRSDQ</sequence>
<name>A0A8J2Q6Q7_9BILA</name>
<dbReference type="Pfam" id="PF12756">
    <property type="entry name" value="zf-C2H2_2"/>
    <property type="match status" value="1"/>
</dbReference>
<dbReference type="SUPFAM" id="SSF57667">
    <property type="entry name" value="beta-beta-alpha zinc fingers"/>
    <property type="match status" value="2"/>
</dbReference>
<dbReference type="GO" id="GO:0008270">
    <property type="term" value="F:zinc ion binding"/>
    <property type="evidence" value="ECO:0007669"/>
    <property type="project" value="InterPro"/>
</dbReference>
<dbReference type="GO" id="GO:0030687">
    <property type="term" value="C:preribosome, large subunit precursor"/>
    <property type="evidence" value="ECO:0007669"/>
    <property type="project" value="TreeGrafter"/>
</dbReference>
<dbReference type="GO" id="GO:0042273">
    <property type="term" value="P:ribosomal large subunit biogenesis"/>
    <property type="evidence" value="ECO:0007669"/>
    <property type="project" value="TreeGrafter"/>
</dbReference>
<feature type="region of interest" description="Disordered" evidence="8">
    <location>
        <begin position="88"/>
        <end position="110"/>
    </location>
</feature>
<dbReference type="Gene3D" id="3.30.160.60">
    <property type="entry name" value="Classic Zinc Finger"/>
    <property type="match status" value="1"/>
</dbReference>
<dbReference type="InterPro" id="IPR036236">
    <property type="entry name" value="Znf_C2H2_sf"/>
</dbReference>
<organism evidence="10 11">
    <name type="scientific">Cercopithifilaria johnstoni</name>
    <dbReference type="NCBI Taxonomy" id="2874296"/>
    <lineage>
        <taxon>Eukaryota</taxon>
        <taxon>Metazoa</taxon>
        <taxon>Ecdysozoa</taxon>
        <taxon>Nematoda</taxon>
        <taxon>Chromadorea</taxon>
        <taxon>Rhabditida</taxon>
        <taxon>Spirurina</taxon>
        <taxon>Spiruromorpha</taxon>
        <taxon>Filarioidea</taxon>
        <taxon>Onchocercidae</taxon>
        <taxon>Cercopithifilaria</taxon>
    </lineage>
</organism>
<keyword evidence="5" id="KW-0677">Repeat</keyword>
<evidence type="ECO:0000259" key="9">
    <source>
        <dbReference type="PROSITE" id="PS00028"/>
    </source>
</evidence>
<reference evidence="10" key="1">
    <citation type="submission" date="2021-09" db="EMBL/GenBank/DDBJ databases">
        <authorList>
            <consortium name="Pathogen Informatics"/>
        </authorList>
    </citation>
    <scope>NUCLEOTIDE SEQUENCE</scope>
</reference>
<dbReference type="GO" id="GO:0003676">
    <property type="term" value="F:nucleic acid binding"/>
    <property type="evidence" value="ECO:0007669"/>
    <property type="project" value="InterPro"/>
</dbReference>
<dbReference type="InterPro" id="IPR003604">
    <property type="entry name" value="Matrin/U1-like-C_Znf_C2H2"/>
</dbReference>
<comment type="subcellular location">
    <subcellularLocation>
        <location evidence="1">Cytoplasm</location>
    </subcellularLocation>
</comment>
<accession>A0A8J2Q6Q7</accession>
<keyword evidence="11" id="KW-1185">Reference proteome</keyword>
<dbReference type="SMART" id="SM00451">
    <property type="entry name" value="ZnF_U1"/>
    <property type="match status" value="2"/>
</dbReference>
<dbReference type="EMBL" id="CAKAEH010001814">
    <property type="protein sequence ID" value="CAG9539581.1"/>
    <property type="molecule type" value="Genomic_DNA"/>
</dbReference>
<evidence type="ECO:0000256" key="5">
    <source>
        <dbReference type="ARBA" id="ARBA00022737"/>
    </source>
</evidence>
<dbReference type="Proteomes" id="UP000746747">
    <property type="component" value="Unassembled WGS sequence"/>
</dbReference>
<gene>
    <name evidence="10" type="ORF">CJOHNSTONI_LOCUS9169</name>
</gene>
<dbReference type="PANTHER" id="PTHR13182:SF8">
    <property type="entry name" value="CYTOPLASMIC 60S SUBUNIT BIOGENESIS FACTOR ZNF622"/>
    <property type="match status" value="1"/>
</dbReference>
<dbReference type="Pfam" id="PF12874">
    <property type="entry name" value="zf-met"/>
    <property type="match status" value="1"/>
</dbReference>
<evidence type="ECO:0000256" key="6">
    <source>
        <dbReference type="ARBA" id="ARBA00022833"/>
    </source>
</evidence>
<proteinExistence type="inferred from homology"/>
<comment type="similarity">
    <text evidence="7">Belongs to the REI1 family.</text>
</comment>
<evidence type="ECO:0000256" key="8">
    <source>
        <dbReference type="SAM" id="MobiDB-lite"/>
    </source>
</evidence>
<dbReference type="InterPro" id="IPR013087">
    <property type="entry name" value="Znf_C2H2_type"/>
</dbReference>
<feature type="compositionally biased region" description="Basic and acidic residues" evidence="8">
    <location>
        <begin position="97"/>
        <end position="110"/>
    </location>
</feature>
<dbReference type="InterPro" id="IPR040025">
    <property type="entry name" value="Znf622/Rei1/Reh1"/>
</dbReference>
<comment type="caution">
    <text evidence="10">The sequence shown here is derived from an EMBL/GenBank/DDBJ whole genome shotgun (WGS) entry which is preliminary data.</text>
</comment>
<keyword evidence="4" id="KW-0479">Metal-binding</keyword>
<keyword evidence="6" id="KW-0862">Zinc</keyword>
<evidence type="ECO:0000256" key="4">
    <source>
        <dbReference type="ARBA" id="ARBA00022723"/>
    </source>
</evidence>
<dbReference type="PANTHER" id="PTHR13182">
    <property type="entry name" value="ZINC FINGER PROTEIN 622"/>
    <property type="match status" value="1"/>
</dbReference>
<evidence type="ECO:0000256" key="1">
    <source>
        <dbReference type="ARBA" id="ARBA00004496"/>
    </source>
</evidence>
<feature type="domain" description="C2H2-type" evidence="9">
    <location>
        <begin position="74"/>
        <end position="96"/>
    </location>
</feature>
<evidence type="ECO:0000256" key="7">
    <source>
        <dbReference type="ARBA" id="ARBA00034126"/>
    </source>
</evidence>
<protein>
    <recommendedName>
        <fullName evidence="9">C2H2-type domain-containing protein</fullName>
    </recommendedName>
</protein>
<dbReference type="OrthoDB" id="19329at2759"/>
<dbReference type="GO" id="GO:0005737">
    <property type="term" value="C:cytoplasm"/>
    <property type="evidence" value="ECO:0007669"/>
    <property type="project" value="UniProtKB-SubCell"/>
</dbReference>
<keyword evidence="2" id="KW-0963">Cytoplasm</keyword>
<evidence type="ECO:0000256" key="3">
    <source>
        <dbReference type="ARBA" id="ARBA00022517"/>
    </source>
</evidence>
<evidence type="ECO:0000313" key="10">
    <source>
        <dbReference type="EMBL" id="CAG9539581.1"/>
    </source>
</evidence>
<dbReference type="PROSITE" id="PS00028">
    <property type="entry name" value="ZINC_FINGER_C2H2_1"/>
    <property type="match status" value="1"/>
</dbReference>
<dbReference type="InterPro" id="IPR041661">
    <property type="entry name" value="ZN622/Rei1/Reh1_Znf-C2H2"/>
</dbReference>
<dbReference type="AlphaFoldDB" id="A0A8J2Q6Q7"/>